<accession>U2MPW7</accession>
<dbReference type="Proteomes" id="UP000016600">
    <property type="component" value="Unassembled WGS sequence"/>
</dbReference>
<comment type="caution">
    <text evidence="2">The sequence shown here is derived from an EMBL/GenBank/DDBJ whole genome shotgun (WGS) entry which is preliminary data.</text>
</comment>
<feature type="domain" description="Outer membrane protein beta-barrel" evidence="1">
    <location>
        <begin position="536"/>
        <end position="803"/>
    </location>
</feature>
<name>U2MPW7_9BACT</name>
<dbReference type="PATRIC" id="fig|1081904.3.peg.560"/>
<dbReference type="RefSeq" id="WP_021583342.1">
    <property type="nucleotide sequence ID" value="NZ_AWET01000008.1"/>
</dbReference>
<dbReference type="AlphaFoldDB" id="U2MPW7"/>
<sequence>MLRTVLLSILLLTAVASRSQGQKELPTSSFRTDSTVMIGEVVITARQPDVLLRGDTTVINAQNFKTPPGSYLETLMSRIPGLIYDRQKKTLVYHGKNIEGVCVNGQTFFNNDIEIALKNLSVDLISKIKIYDKRDERERITRVRSGGKHYVLDIQTKNEFDGMLFSSAKVGWGSVNKQQQALTSNYFRQNGDNISLYAQRSNAEQTVRYKGNIATFSAFNFNKNISQKLSVNGSINYNASRNGRLSSSYNEQYLTTGNRYLSQTGEHFSTLRMFSGNGGMRWNISEKSLLGLQFSLSRTVSHNHSTNARATFDARPMLDARHPFTESKSYAPESIINEVHGSSKGDDKSNDYNITANFTQRLNESGTSLSLKGEYSQATARSNHFDRSTTTYHRLHSVLGGDSLYLLDRYSQSPTTRKQTYGELSFSQPIGVNVSVQLAYKFSASRESTHHNTYDLSPFANRHSPIGTLPPLYRQGFVDSLSNHSRSTTTTNELRCTFNYNCEPFEIEADLVLSPQHRSIRQNEGAVKIDTTLRMTIFSPSFNISWQREQVTLAASYSGSTSLPPLRSLLTLTDDRDPLNKTQGNPNLRSTYSQNIRFNADLTRLGLSASAEWQNELNSVTEDIVYNAQTGSRTTRPVNINGNWSADGEVYYRQSFGAFNINTNIRGDYSQNVALMNAERSYTRSNSMQCGLQANYAPKWGRIALQTLWNIHRSTYTQNHSHDLLRHYSTSLDAYATMFDCLTLNTTVTYSLRSGTNVQRKDRSQIVWNTSAEWRFLHKKQLTLGLSWNDILSQRRSYQRDADLTGLNETYTPQIGSYALVTLRYDFNLILNK</sequence>
<gene>
    <name evidence="2" type="ORF">HMPREF1218_0127</name>
</gene>
<dbReference type="InterPro" id="IPR041700">
    <property type="entry name" value="OMP_b-brl_3"/>
</dbReference>
<dbReference type="SUPFAM" id="SSF56935">
    <property type="entry name" value="Porins"/>
    <property type="match status" value="1"/>
</dbReference>
<protein>
    <submittedName>
        <fullName evidence="2">Outer membrane protein, beta-barrel family</fullName>
    </submittedName>
</protein>
<evidence type="ECO:0000313" key="2">
    <source>
        <dbReference type="EMBL" id="ERK03705.1"/>
    </source>
</evidence>
<keyword evidence="3" id="KW-1185">Reference proteome</keyword>
<dbReference type="EMBL" id="AWET01000008">
    <property type="protein sequence ID" value="ERK03705.1"/>
    <property type="molecule type" value="Genomic_DNA"/>
</dbReference>
<proteinExistence type="predicted"/>
<organism evidence="2 3">
    <name type="scientific">Hoylesella pleuritidis F0068</name>
    <dbReference type="NCBI Taxonomy" id="1081904"/>
    <lineage>
        <taxon>Bacteria</taxon>
        <taxon>Pseudomonadati</taxon>
        <taxon>Bacteroidota</taxon>
        <taxon>Bacteroidia</taxon>
        <taxon>Bacteroidales</taxon>
        <taxon>Prevotellaceae</taxon>
        <taxon>Hoylesella</taxon>
    </lineage>
</organism>
<dbReference type="Pfam" id="PF14905">
    <property type="entry name" value="OMP_b-brl_3"/>
    <property type="match status" value="1"/>
</dbReference>
<evidence type="ECO:0000259" key="1">
    <source>
        <dbReference type="Pfam" id="PF14905"/>
    </source>
</evidence>
<reference evidence="2 3" key="1">
    <citation type="submission" date="2013-08" db="EMBL/GenBank/DDBJ databases">
        <authorList>
            <person name="Durkin A.S."/>
            <person name="Haft D.R."/>
            <person name="McCorrison J."/>
            <person name="Torralba M."/>
            <person name="Gillis M."/>
            <person name="Haft D.H."/>
            <person name="Methe B."/>
            <person name="Sutton G."/>
            <person name="Nelson K.E."/>
        </authorList>
    </citation>
    <scope>NUCLEOTIDE SEQUENCE [LARGE SCALE GENOMIC DNA]</scope>
    <source>
        <strain evidence="2 3">F0068</strain>
    </source>
</reference>
<evidence type="ECO:0000313" key="3">
    <source>
        <dbReference type="Proteomes" id="UP000016600"/>
    </source>
</evidence>